<dbReference type="EMBL" id="AP025592">
    <property type="protein sequence ID" value="BDG07751.1"/>
    <property type="molecule type" value="Genomic_DNA"/>
</dbReference>
<name>A0ABN6N3H5_9BACT</name>
<evidence type="ECO:0000313" key="1">
    <source>
        <dbReference type="EMBL" id="BDG07751.1"/>
    </source>
</evidence>
<dbReference type="Proteomes" id="UP001162734">
    <property type="component" value="Chromosome"/>
</dbReference>
<evidence type="ECO:0000313" key="2">
    <source>
        <dbReference type="Proteomes" id="UP001162734"/>
    </source>
</evidence>
<dbReference type="RefSeq" id="WP_248344661.1">
    <property type="nucleotide sequence ID" value="NZ_AP025592.1"/>
</dbReference>
<dbReference type="Pfam" id="PF05258">
    <property type="entry name" value="DciA"/>
    <property type="match status" value="1"/>
</dbReference>
<proteinExistence type="predicted"/>
<keyword evidence="2" id="KW-1185">Reference proteome</keyword>
<protein>
    <recommendedName>
        <fullName evidence="3">DUF721 domain-containing protein</fullName>
    </recommendedName>
</protein>
<evidence type="ECO:0008006" key="3">
    <source>
        <dbReference type="Google" id="ProtNLM"/>
    </source>
</evidence>
<reference evidence="2" key="1">
    <citation type="journal article" date="2022" name="Int. J. Syst. Evol. Microbiol.">
        <title>Anaeromyxobacter oryzae sp. nov., Anaeromyxobacter diazotrophicus sp. nov. and Anaeromyxobacter paludicola sp. nov., isolated from paddy soils.</title>
        <authorList>
            <person name="Itoh H."/>
            <person name="Xu Z."/>
            <person name="Mise K."/>
            <person name="Masuda Y."/>
            <person name="Ushijima N."/>
            <person name="Hayakawa C."/>
            <person name="Shiratori Y."/>
            <person name="Senoo K."/>
        </authorList>
    </citation>
    <scope>NUCLEOTIDE SEQUENCE [LARGE SCALE GENOMIC DNA]</scope>
    <source>
        <strain evidence="2">Red630</strain>
    </source>
</reference>
<sequence length="99" mass="10527">MRGRQRTIASLLAETLARKGPRGPASAAAFAEAVGWPLSREARLRAHTRDGRIIVEARSGAWADQLEALAGAICDKMNARLGEGAVTAVEVRRPPSGRP</sequence>
<gene>
    <name evidence="1" type="ORF">AMPC_08640</name>
</gene>
<accession>A0ABN6N3H5</accession>
<dbReference type="InterPro" id="IPR007922">
    <property type="entry name" value="DciA-like"/>
</dbReference>
<organism evidence="1 2">
    <name type="scientific">Anaeromyxobacter paludicola</name>
    <dbReference type="NCBI Taxonomy" id="2918171"/>
    <lineage>
        <taxon>Bacteria</taxon>
        <taxon>Pseudomonadati</taxon>
        <taxon>Myxococcota</taxon>
        <taxon>Myxococcia</taxon>
        <taxon>Myxococcales</taxon>
        <taxon>Cystobacterineae</taxon>
        <taxon>Anaeromyxobacteraceae</taxon>
        <taxon>Anaeromyxobacter</taxon>
    </lineage>
</organism>